<reference evidence="1 2" key="1">
    <citation type="journal article" date="2020" name="Mol. Plant Pathol.">
        <title>Plasmid composition and the chpG gene determine the virulence level of Clavibacter capsici natural isolates in pepper.</title>
        <authorList>
            <person name="Hwang I.S."/>
            <person name="Lee H.M."/>
            <person name="Oh E.J."/>
            <person name="Lee S."/>
            <person name="Heu S."/>
            <person name="Oh C.S."/>
        </authorList>
    </citation>
    <scope>NUCLEOTIDE SEQUENCE [LARGE SCALE GENOMIC DNA]</scope>
    <source>
        <strain evidence="1 2">1101</strain>
    </source>
</reference>
<organism evidence="1 2">
    <name type="scientific">Clavibacter capsici</name>
    <dbReference type="NCBI Taxonomy" id="1874630"/>
    <lineage>
        <taxon>Bacteria</taxon>
        <taxon>Bacillati</taxon>
        <taxon>Actinomycetota</taxon>
        <taxon>Actinomycetes</taxon>
        <taxon>Micrococcales</taxon>
        <taxon>Microbacteriaceae</taxon>
        <taxon>Clavibacter</taxon>
    </lineage>
</organism>
<dbReference type="EMBL" id="CP048049">
    <property type="protein sequence ID" value="QIS45690.1"/>
    <property type="molecule type" value="Genomic_DNA"/>
</dbReference>
<dbReference type="Proteomes" id="UP000503164">
    <property type="component" value="Chromosome"/>
</dbReference>
<evidence type="ECO:0000313" key="2">
    <source>
        <dbReference type="Proteomes" id="UP000503164"/>
    </source>
</evidence>
<evidence type="ECO:0000313" key="1">
    <source>
        <dbReference type="EMBL" id="QIS45690.1"/>
    </source>
</evidence>
<gene>
    <name evidence="1" type="ORF">GW570_11645</name>
</gene>
<proteinExistence type="predicted"/>
<name>A0A0M5JZW4_9MICO</name>
<protein>
    <submittedName>
        <fullName evidence="1">Uncharacterized protein</fullName>
    </submittedName>
</protein>
<dbReference type="AlphaFoldDB" id="A0A0M5JZW4"/>
<dbReference type="KEGG" id="ccap:AES38_11660"/>
<keyword evidence="2" id="KW-1185">Reference proteome</keyword>
<accession>A0A0M5JZW4</accession>
<dbReference type="RefSeq" id="WP_053775119.1">
    <property type="nucleotide sequence ID" value="NZ_CP012573.1"/>
</dbReference>
<sequence>MSVPDREEHPRMRIPSPLSRLGIGACAAAGLALSALAVGPAPAALAQSNVRVCAAWNSAQTPGSIGTGLLVKVYKDGSYTCDQKLEYMYDHYGEAYRGSSVQHTVRLISCEDFAVRIGSSGDPCYGLTENAIYRFTSSQDLLHPVRHPEYAYWRA</sequence>